<evidence type="ECO:0008006" key="3">
    <source>
        <dbReference type="Google" id="ProtNLM"/>
    </source>
</evidence>
<dbReference type="Gene3D" id="3.40.50.720">
    <property type="entry name" value="NAD(P)-binding Rossmann-like Domain"/>
    <property type="match status" value="1"/>
</dbReference>
<keyword evidence="2" id="KW-1185">Reference proteome</keyword>
<dbReference type="Pfam" id="PF00106">
    <property type="entry name" value="adh_short"/>
    <property type="match status" value="2"/>
</dbReference>
<dbReference type="PANTHER" id="PTHR43431">
    <property type="entry name" value="OXIDOREDUCTASE, SHORT CHAIN DEHYDROGENASE/REDUCTASE FAMILY (AFU_ORTHOLOGUE AFUA_5G14000)"/>
    <property type="match status" value="1"/>
</dbReference>
<sequence>MATSKTLAIVLGAGPGTGAALAQAFAKTHGAVALLARNQSSLESVVSDAAPFRCDVSSADSVADAFAQIKEKWPQHQVTAALFNANCPLQLKPFLEASVDDLKPGIDVNLSAFSFVSPSVIVLRLLATSHGAFHFSQKVIPLLLEAGGGFLGFSGATASIKGSAKFGTFASTKAALRSLSQSLAREFGPQSVHVSHVIIDGVIDTDRRIDPSAIADTFVYLSQQPKGCWTHELDIRPAAEKW</sequence>
<proteinExistence type="predicted"/>
<dbReference type="SUPFAM" id="SSF51735">
    <property type="entry name" value="NAD(P)-binding Rossmann-fold domains"/>
    <property type="match status" value="1"/>
</dbReference>
<dbReference type="EMBL" id="BQKY01000003">
    <property type="protein sequence ID" value="GJN88590.1"/>
    <property type="molecule type" value="Genomic_DNA"/>
</dbReference>
<dbReference type="InterPro" id="IPR002347">
    <property type="entry name" value="SDR_fam"/>
</dbReference>
<organism evidence="1 2">
    <name type="scientific">Rhodotorula paludigena</name>
    <dbReference type="NCBI Taxonomy" id="86838"/>
    <lineage>
        <taxon>Eukaryota</taxon>
        <taxon>Fungi</taxon>
        <taxon>Dikarya</taxon>
        <taxon>Basidiomycota</taxon>
        <taxon>Pucciniomycotina</taxon>
        <taxon>Microbotryomycetes</taxon>
        <taxon>Sporidiobolales</taxon>
        <taxon>Sporidiobolaceae</taxon>
        <taxon>Rhodotorula</taxon>
    </lineage>
</organism>
<reference evidence="1 2" key="1">
    <citation type="submission" date="2021-12" db="EMBL/GenBank/DDBJ databases">
        <title>High titer production of polyol ester of fatty acids by Rhodotorula paludigena BS15 towards product separation-free biomass refinery.</title>
        <authorList>
            <person name="Mano J."/>
            <person name="Ono H."/>
            <person name="Tanaka T."/>
            <person name="Naito K."/>
            <person name="Sushida H."/>
            <person name="Ike M."/>
            <person name="Tokuyasu K."/>
            <person name="Kitaoka M."/>
        </authorList>
    </citation>
    <scope>NUCLEOTIDE SEQUENCE [LARGE SCALE GENOMIC DNA]</scope>
    <source>
        <strain evidence="1 2">BS15</strain>
    </source>
</reference>
<dbReference type="InterPro" id="IPR036291">
    <property type="entry name" value="NAD(P)-bd_dom_sf"/>
</dbReference>
<name>A0AAV5GG98_9BASI</name>
<accession>A0AAV5GG98</accession>
<dbReference type="PRINTS" id="PR00081">
    <property type="entry name" value="GDHRDH"/>
</dbReference>
<protein>
    <recommendedName>
        <fullName evidence="3">NAD(P)-binding protein</fullName>
    </recommendedName>
</protein>
<gene>
    <name evidence="1" type="ORF">Rhopal_001556-T1</name>
</gene>
<evidence type="ECO:0000313" key="1">
    <source>
        <dbReference type="EMBL" id="GJN88590.1"/>
    </source>
</evidence>
<evidence type="ECO:0000313" key="2">
    <source>
        <dbReference type="Proteomes" id="UP001342314"/>
    </source>
</evidence>
<dbReference type="Proteomes" id="UP001342314">
    <property type="component" value="Unassembled WGS sequence"/>
</dbReference>
<dbReference type="AlphaFoldDB" id="A0AAV5GG98"/>
<comment type="caution">
    <text evidence="1">The sequence shown here is derived from an EMBL/GenBank/DDBJ whole genome shotgun (WGS) entry which is preliminary data.</text>
</comment>
<dbReference type="PANTHER" id="PTHR43431:SF7">
    <property type="entry name" value="OXIDOREDUCTASE, SHORT CHAIN DEHYDROGENASE_REDUCTASE FAMILY (AFU_ORTHOLOGUE AFUA_5G14000)"/>
    <property type="match status" value="1"/>
</dbReference>